<dbReference type="AlphaFoldDB" id="E3RCU8"/>
<keyword evidence="3" id="KW-1185">Reference proteome</keyword>
<sequence length="577" mass="64594">MEVESVQPELVLDAEAQEQEKKKDSFDLLHTDSTWTLEDDPVLRYITSQTFLPGLDTIAEVVVRSAFIQYDNSDIDALYQATTAFVQDRYDGECACLDDKPAAPRLPGENYLLVDNEGVFGLSVARPRAEDIFELLDAVVDPDEFDDDDDDEEDVLGGEFLYDDDEDDLPRAGVFYDAAAGGMVAFVALDQLLYPTTSIAKYPPSIVLADSQTSHYKFFDDEDHVSDISDSDADDVSMVQSSEWPYFDTNTQQYMGYTTLEYLLQTDQPSELTYFDADSQQYVGYTAFNQLLQIDADQMRPVVHQDFNDLFDQLVEEVAELLQDELDELDETDLPSPQVQTPTRPSRNAPVQGRLRGFQRVGPYKMYSSHQRPTMRSRRNVQLVLQPQQLYDVEEDEDEEEEDCLSPPSSAHLLEFTTHCAVVKTLATRRASFLLDDDEPESSMPSPTSQATEPSTDGQYEHMFADAIWTMSPDLALTNPSHASSSSSIVPVLSWPQHNFPSLPVLEAFGTEIHNHLALIFNCLNTGRSHKLPALSNDLTWALNALVSEYPSMTLLGSLGVAVEILVERMVASSVVA</sequence>
<protein>
    <submittedName>
        <fullName evidence="2">Uncharacterized protein</fullName>
    </submittedName>
</protein>
<dbReference type="EMBL" id="GL531921">
    <property type="protein sequence ID" value="EFQ96454.1"/>
    <property type="molecule type" value="Genomic_DNA"/>
</dbReference>
<gene>
    <name evidence="2" type="ORF">PTT_01058</name>
</gene>
<evidence type="ECO:0000256" key="1">
    <source>
        <dbReference type="SAM" id="MobiDB-lite"/>
    </source>
</evidence>
<accession>E3RCU8</accession>
<feature type="region of interest" description="Disordered" evidence="1">
    <location>
        <begin position="436"/>
        <end position="456"/>
    </location>
</feature>
<dbReference type="KEGG" id="pte:PTT_01058"/>
<dbReference type="Proteomes" id="UP000001067">
    <property type="component" value="Unassembled WGS sequence"/>
</dbReference>
<reference evidence="2 3" key="1">
    <citation type="journal article" date="2010" name="Genome Biol.">
        <title>A first genome assembly of the barley fungal pathogen Pyrenophora teres f. teres.</title>
        <authorList>
            <person name="Ellwood S.R."/>
            <person name="Liu Z."/>
            <person name="Syme R.A."/>
            <person name="Lai Z."/>
            <person name="Hane J.K."/>
            <person name="Keiper F."/>
            <person name="Moffat C.S."/>
            <person name="Oliver R.P."/>
            <person name="Friesen T.L."/>
        </authorList>
    </citation>
    <scope>NUCLEOTIDE SEQUENCE [LARGE SCALE GENOMIC DNA]</scope>
    <source>
        <strain evidence="2 3">0-1</strain>
    </source>
</reference>
<feature type="region of interest" description="Disordered" evidence="1">
    <location>
        <begin position="332"/>
        <end position="355"/>
    </location>
</feature>
<evidence type="ECO:0000313" key="3">
    <source>
        <dbReference type="Proteomes" id="UP000001067"/>
    </source>
</evidence>
<proteinExistence type="predicted"/>
<evidence type="ECO:0000313" key="2">
    <source>
        <dbReference type="EMBL" id="EFQ96454.1"/>
    </source>
</evidence>
<organism evidence="3">
    <name type="scientific">Pyrenophora teres f. teres (strain 0-1)</name>
    <name type="common">Barley net blotch fungus</name>
    <name type="synonym">Drechslera teres f. teres</name>
    <dbReference type="NCBI Taxonomy" id="861557"/>
    <lineage>
        <taxon>Eukaryota</taxon>
        <taxon>Fungi</taxon>
        <taxon>Dikarya</taxon>
        <taxon>Ascomycota</taxon>
        <taxon>Pezizomycotina</taxon>
        <taxon>Dothideomycetes</taxon>
        <taxon>Pleosporomycetidae</taxon>
        <taxon>Pleosporales</taxon>
        <taxon>Pleosporineae</taxon>
        <taxon>Pleosporaceae</taxon>
        <taxon>Pyrenophora</taxon>
    </lineage>
</organism>
<feature type="compositionally biased region" description="Polar residues" evidence="1">
    <location>
        <begin position="335"/>
        <end position="346"/>
    </location>
</feature>
<name>E3RCU8_PYRTT</name>
<dbReference type="OrthoDB" id="3789648at2759"/>
<feature type="compositionally biased region" description="Polar residues" evidence="1">
    <location>
        <begin position="443"/>
        <end position="456"/>
    </location>
</feature>
<dbReference type="HOGENOM" id="CLU_020137_0_0_1"/>